<evidence type="ECO:0000256" key="4">
    <source>
        <dbReference type="RuleBase" id="RU365014"/>
    </source>
</evidence>
<dbReference type="OrthoDB" id="9766715at2"/>
<feature type="domain" description="Dehydrogenase E1 component" evidence="5">
    <location>
        <begin position="54"/>
        <end position="255"/>
    </location>
</feature>
<keyword evidence="2 4" id="KW-0560">Oxidoreductase</keyword>
<dbReference type="EC" id="1.2.4.4" evidence="4"/>
<dbReference type="AlphaFoldDB" id="A0A2S9XBL0"/>
<dbReference type="EMBL" id="PVNK01000290">
    <property type="protein sequence ID" value="PRP90243.1"/>
    <property type="molecule type" value="Genomic_DNA"/>
</dbReference>
<dbReference type="Gene3D" id="3.40.50.970">
    <property type="match status" value="1"/>
</dbReference>
<accession>A0A2S9XBL0</accession>
<dbReference type="Proteomes" id="UP000237968">
    <property type="component" value="Unassembled WGS sequence"/>
</dbReference>
<comment type="catalytic activity">
    <reaction evidence="4">
        <text>N(6)-[(R)-lipoyl]-L-lysyl-[protein] + 3-methyl-2-oxobutanoate + H(+) = N(6)-[(R)-S(8)-2-methylpropanoyldihydrolipoyl]-L-lysyl-[protein] + CO2</text>
        <dbReference type="Rhea" id="RHEA:13457"/>
        <dbReference type="Rhea" id="RHEA-COMP:10474"/>
        <dbReference type="Rhea" id="RHEA-COMP:10497"/>
        <dbReference type="ChEBI" id="CHEBI:11851"/>
        <dbReference type="ChEBI" id="CHEBI:15378"/>
        <dbReference type="ChEBI" id="CHEBI:16526"/>
        <dbReference type="ChEBI" id="CHEBI:83099"/>
        <dbReference type="ChEBI" id="CHEBI:83142"/>
        <dbReference type="EC" id="1.2.4.4"/>
    </reaction>
</comment>
<dbReference type="Pfam" id="PF00676">
    <property type="entry name" value="E1_dh"/>
    <property type="match status" value="1"/>
</dbReference>
<comment type="caution">
    <text evidence="6">The sequence shown here is derived from an EMBL/GenBank/DDBJ whole genome shotgun (WGS) entry which is preliminary data.</text>
</comment>
<evidence type="ECO:0000256" key="3">
    <source>
        <dbReference type="ARBA" id="ARBA00023052"/>
    </source>
</evidence>
<proteinExistence type="inferred from homology"/>
<evidence type="ECO:0000256" key="2">
    <source>
        <dbReference type="ARBA" id="ARBA00023002"/>
    </source>
</evidence>
<name>A0A2S9XBL0_9BACT</name>
<reference evidence="6 7" key="1">
    <citation type="submission" date="2018-03" db="EMBL/GenBank/DDBJ databases">
        <title>Draft Genome Sequences of the Obligatory Marine Myxobacteria Enhygromyxa salina SWB005.</title>
        <authorList>
            <person name="Poehlein A."/>
            <person name="Moghaddam J.A."/>
            <person name="Harms H."/>
            <person name="Alanjari M."/>
            <person name="Koenig G.M."/>
            <person name="Daniel R."/>
            <person name="Schaeberle T.F."/>
        </authorList>
    </citation>
    <scope>NUCLEOTIDE SEQUENCE [LARGE SCALE GENOMIC DNA]</scope>
    <source>
        <strain evidence="6 7">SWB005</strain>
    </source>
</reference>
<dbReference type="InterPro" id="IPR029061">
    <property type="entry name" value="THDP-binding"/>
</dbReference>
<dbReference type="SUPFAM" id="SSF52518">
    <property type="entry name" value="Thiamin diphosphate-binding fold (THDP-binding)"/>
    <property type="match status" value="1"/>
</dbReference>
<evidence type="ECO:0000259" key="5">
    <source>
        <dbReference type="Pfam" id="PF00676"/>
    </source>
</evidence>
<keyword evidence="3 4" id="KW-0786">Thiamine pyrophosphate</keyword>
<evidence type="ECO:0000313" key="6">
    <source>
        <dbReference type="EMBL" id="PRP90243.1"/>
    </source>
</evidence>
<evidence type="ECO:0000313" key="7">
    <source>
        <dbReference type="Proteomes" id="UP000237968"/>
    </source>
</evidence>
<dbReference type="InterPro" id="IPR050771">
    <property type="entry name" value="Alpha-ketoacid_DH_E1_comp"/>
</dbReference>
<evidence type="ECO:0000256" key="1">
    <source>
        <dbReference type="ARBA" id="ARBA00001964"/>
    </source>
</evidence>
<dbReference type="PANTHER" id="PTHR43380">
    <property type="entry name" value="2-OXOISOVALERATE DEHYDROGENASE SUBUNIT ALPHA, MITOCHONDRIAL"/>
    <property type="match status" value="1"/>
</dbReference>
<dbReference type="GO" id="GO:0009083">
    <property type="term" value="P:branched-chain amino acid catabolic process"/>
    <property type="evidence" value="ECO:0007669"/>
    <property type="project" value="TreeGrafter"/>
</dbReference>
<comment type="function">
    <text evidence="4">The branched-chain alpha-keto dehydrogenase complex catalyzes the overall conversion of alpha-keto acids to acyl-CoA and CO(2). It contains multiple copies of three enzymatic components: branched-chain alpha-keto acid decarboxylase (E1), lipoamide acyltransferase (E2) and lipoamide dehydrogenase (E3).</text>
</comment>
<dbReference type="InterPro" id="IPR001017">
    <property type="entry name" value="DH_E1"/>
</dbReference>
<comment type="similarity">
    <text evidence="4">Belongs to the BCKDHA family.</text>
</comment>
<sequence length="316" mass="33124">MQPTAWEPEGVEALLDSKGTLADPAAVRGLDLRDYYKKLVAARVLDVKLRRLELPMWASAAGEEAVSVAIGDLVEDDDTVFVGNRDAAIGLTRGMALTELVSQLLGRGSSETRGRGLPGSISSQAHAIVGASEALGMSLGLAVGHAHGQALFGRGRASVVVFGEGLTTTGMFHESVAVALAHDAPLVFVCKSQIWPDGAPPEAGLLGDSVSDRARAAGLWTRRCDGADALGVRRAIGAALHRAKDGAGPGLVEVVVTPLAQDPPAERDPVERLRRLLDARGEWTQPFQDVTEAEIHGLIDRAVQEAVDAGQDEVSS</sequence>
<dbReference type="PANTHER" id="PTHR43380:SF1">
    <property type="entry name" value="2-OXOISOVALERATE DEHYDROGENASE SUBUNIT ALPHA, MITOCHONDRIAL"/>
    <property type="match status" value="1"/>
</dbReference>
<gene>
    <name evidence="6" type="ORF">ENSA5_66550</name>
</gene>
<dbReference type="GO" id="GO:0003863">
    <property type="term" value="F:branched-chain 2-oxo acid dehydrogenase activity"/>
    <property type="evidence" value="ECO:0007669"/>
    <property type="project" value="UniProtKB-EC"/>
</dbReference>
<dbReference type="RefSeq" id="WP_106395799.1">
    <property type="nucleotide sequence ID" value="NZ_PVNK01000290.1"/>
</dbReference>
<keyword evidence="7" id="KW-1185">Reference proteome</keyword>
<protein>
    <recommendedName>
        <fullName evidence="4">2-oxoisovalerate dehydrogenase subunit alpha</fullName>
        <ecNumber evidence="4">1.2.4.4</ecNumber>
    </recommendedName>
    <alternativeName>
        <fullName evidence="4">Branched-chain alpha-keto acid dehydrogenase E1 component alpha chain</fullName>
    </alternativeName>
</protein>
<organism evidence="6 7">
    <name type="scientific">Enhygromyxa salina</name>
    <dbReference type="NCBI Taxonomy" id="215803"/>
    <lineage>
        <taxon>Bacteria</taxon>
        <taxon>Pseudomonadati</taxon>
        <taxon>Myxococcota</taxon>
        <taxon>Polyangia</taxon>
        <taxon>Nannocystales</taxon>
        <taxon>Nannocystaceae</taxon>
        <taxon>Enhygromyxa</taxon>
    </lineage>
</organism>
<comment type="cofactor">
    <cofactor evidence="1 4">
        <name>thiamine diphosphate</name>
        <dbReference type="ChEBI" id="CHEBI:58937"/>
    </cofactor>
</comment>